<dbReference type="InterPro" id="IPR006626">
    <property type="entry name" value="PbH1"/>
</dbReference>
<dbReference type="EMBL" id="JTHP01000021">
    <property type="protein sequence ID" value="KJD45301.1"/>
    <property type="molecule type" value="Genomic_DNA"/>
</dbReference>
<reference evidence="3 4" key="1">
    <citation type="submission" date="2014-11" db="EMBL/GenBank/DDBJ databases">
        <title>Draft Genome Sequences of Paenibacillus polymyxa NRRL B-30509 and Paenibacillus terrae NRRL B-30644, Strains from a Poultry Environment that Produce Tridecaptin A and Paenicidins.</title>
        <authorList>
            <person name="van Belkum M.J."/>
            <person name="Lohans C.T."/>
            <person name="Vederas J.C."/>
        </authorList>
    </citation>
    <scope>NUCLEOTIDE SEQUENCE [LARGE SCALE GENOMIC DNA]</scope>
    <source>
        <strain evidence="3 4">NRRL B-30644</strain>
    </source>
</reference>
<dbReference type="PATRIC" id="fig|159743.3.peg.2725"/>
<dbReference type="Pfam" id="PF12708">
    <property type="entry name" value="Pect-lyase_RHGA_epim"/>
    <property type="match status" value="1"/>
</dbReference>
<proteinExistence type="predicted"/>
<feature type="compositionally biased region" description="Polar residues" evidence="1">
    <location>
        <begin position="377"/>
        <end position="400"/>
    </location>
</feature>
<dbReference type="InterPro" id="IPR024535">
    <property type="entry name" value="RHGA/B-epi-like_pectate_lyase"/>
</dbReference>
<dbReference type="SUPFAM" id="SSF51126">
    <property type="entry name" value="Pectin lyase-like"/>
    <property type="match status" value="1"/>
</dbReference>
<organism evidence="3 4">
    <name type="scientific">Paenibacillus terrae</name>
    <dbReference type="NCBI Taxonomy" id="159743"/>
    <lineage>
        <taxon>Bacteria</taxon>
        <taxon>Bacillati</taxon>
        <taxon>Bacillota</taxon>
        <taxon>Bacilli</taxon>
        <taxon>Bacillales</taxon>
        <taxon>Paenibacillaceae</taxon>
        <taxon>Paenibacillus</taxon>
    </lineage>
</organism>
<comment type="caution">
    <text evidence="3">The sequence shown here is derived from an EMBL/GenBank/DDBJ whole genome shotgun (WGS) entry which is preliminary data.</text>
</comment>
<dbReference type="Gene3D" id="2.160.20.10">
    <property type="entry name" value="Single-stranded right-handed beta-helix, Pectin lyase-like"/>
    <property type="match status" value="1"/>
</dbReference>
<dbReference type="InterPro" id="IPR011050">
    <property type="entry name" value="Pectin_lyase_fold/virulence"/>
</dbReference>
<dbReference type="SMART" id="SM00710">
    <property type="entry name" value="PbH1"/>
    <property type="match status" value="8"/>
</dbReference>
<gene>
    <name evidence="3" type="ORF">QD47_12220</name>
</gene>
<sequence length="400" mass="43048">MSSIFNRKGRLSLLLVAVIALVIQGSIGGSSHVAQAADNVINAKDLGVKPNSNSSQSREIQNALKYFYDRGTEGTVYFPAGTYLVDDSIRLYAGVSLNGDGVGKTIFKKTGSKNQYVIGNPILRNNSDLLDVKLSNLTIDADRANREARGESQVGGMIIDVAVSHLTLDRVEISDTTIGALLRRTRDSEITNSRFDRNNGHAIATGHESYPAGEFRNVKITNNQITNSGGGSGINLSRATYTTVTGNQIINKTHQSDGYAGIRIPNNGANNTVNNNVIENYPRGIFVLTGATDNNVYKNTIKNASLQGLLVQSDGNTFTDNEFFQTNSSLNPDTIIRLANANNNKIIGNEMTTYSGFSNIGIRVTDSSSNEIKDNITDTSGKSVSIEGGSNNVNKGNRNR</sequence>
<dbReference type="Proteomes" id="UP000032534">
    <property type="component" value="Unassembled WGS sequence"/>
</dbReference>
<feature type="region of interest" description="Disordered" evidence="1">
    <location>
        <begin position="376"/>
        <end position="400"/>
    </location>
</feature>
<name>A0A0D7X1N7_9BACL</name>
<evidence type="ECO:0000259" key="2">
    <source>
        <dbReference type="Pfam" id="PF12708"/>
    </source>
</evidence>
<keyword evidence="4" id="KW-1185">Reference proteome</keyword>
<dbReference type="OrthoDB" id="6502305at2"/>
<dbReference type="InterPro" id="IPR012334">
    <property type="entry name" value="Pectin_lyas_fold"/>
</dbReference>
<evidence type="ECO:0000313" key="3">
    <source>
        <dbReference type="EMBL" id="KJD45301.1"/>
    </source>
</evidence>
<dbReference type="RefSeq" id="WP_044646386.1">
    <property type="nucleotide sequence ID" value="NZ_JTHP01000021.1"/>
</dbReference>
<evidence type="ECO:0000313" key="4">
    <source>
        <dbReference type="Proteomes" id="UP000032534"/>
    </source>
</evidence>
<evidence type="ECO:0000256" key="1">
    <source>
        <dbReference type="SAM" id="MobiDB-lite"/>
    </source>
</evidence>
<protein>
    <recommendedName>
        <fullName evidence="2">Rhamnogalacturonase A/B/Epimerase-like pectate lyase domain-containing protein</fullName>
    </recommendedName>
</protein>
<feature type="domain" description="Rhamnogalacturonase A/B/Epimerase-like pectate lyase" evidence="2">
    <location>
        <begin position="41"/>
        <end position="251"/>
    </location>
</feature>
<accession>A0A0D7X1N7</accession>
<dbReference type="AlphaFoldDB" id="A0A0D7X1N7"/>